<protein>
    <submittedName>
        <fullName evidence="1">Cystatin-b</fullName>
    </submittedName>
</protein>
<organism evidence="1 2">
    <name type="scientific">Plakobranchus ocellatus</name>
    <dbReference type="NCBI Taxonomy" id="259542"/>
    <lineage>
        <taxon>Eukaryota</taxon>
        <taxon>Metazoa</taxon>
        <taxon>Spiralia</taxon>
        <taxon>Lophotrochozoa</taxon>
        <taxon>Mollusca</taxon>
        <taxon>Gastropoda</taxon>
        <taxon>Heterobranchia</taxon>
        <taxon>Euthyneura</taxon>
        <taxon>Panpulmonata</taxon>
        <taxon>Sacoglossa</taxon>
        <taxon>Placobranchoidea</taxon>
        <taxon>Plakobranchidae</taxon>
        <taxon>Plakobranchus</taxon>
    </lineage>
</organism>
<accession>A0AAV3ZY17</accession>
<name>A0AAV3ZY17_9GAST</name>
<comment type="caution">
    <text evidence="1">The sequence shown here is derived from an EMBL/GenBank/DDBJ whole genome shotgun (WGS) entry which is preliminary data.</text>
</comment>
<evidence type="ECO:0000313" key="1">
    <source>
        <dbReference type="EMBL" id="GFN99288.1"/>
    </source>
</evidence>
<dbReference type="Gene3D" id="3.10.450.10">
    <property type="match status" value="1"/>
</dbReference>
<reference evidence="1 2" key="1">
    <citation type="journal article" date="2021" name="Elife">
        <title>Chloroplast acquisition without the gene transfer in kleptoplastic sea slugs, Plakobranchus ocellatus.</title>
        <authorList>
            <person name="Maeda T."/>
            <person name="Takahashi S."/>
            <person name="Yoshida T."/>
            <person name="Shimamura S."/>
            <person name="Takaki Y."/>
            <person name="Nagai Y."/>
            <person name="Toyoda A."/>
            <person name="Suzuki Y."/>
            <person name="Arimoto A."/>
            <person name="Ishii H."/>
            <person name="Satoh N."/>
            <person name="Nishiyama T."/>
            <person name="Hasebe M."/>
            <person name="Maruyama T."/>
            <person name="Minagawa J."/>
            <person name="Obokata J."/>
            <person name="Shigenobu S."/>
        </authorList>
    </citation>
    <scope>NUCLEOTIDE SEQUENCE [LARGE SCALE GENOMIC DNA]</scope>
</reference>
<evidence type="ECO:0000313" key="2">
    <source>
        <dbReference type="Proteomes" id="UP000735302"/>
    </source>
</evidence>
<gene>
    <name evidence="1" type="ORF">PoB_002579400</name>
</gene>
<proteinExistence type="predicted"/>
<dbReference type="AlphaFoldDB" id="A0AAV3ZY17"/>
<dbReference type="Proteomes" id="UP000735302">
    <property type="component" value="Unassembled WGS sequence"/>
</dbReference>
<sequence>MEEAHAFKERKYLDLAKELKKKDGYEAKAQVSDSEFIHLRIFKSLQMEAQFVEQQLGKSREDALEYF</sequence>
<keyword evidence="2" id="KW-1185">Reference proteome</keyword>
<dbReference type="EMBL" id="BLXT01002986">
    <property type="protein sequence ID" value="GFN99288.1"/>
    <property type="molecule type" value="Genomic_DNA"/>
</dbReference>